<dbReference type="EMBL" id="BKCJ011149831">
    <property type="protein sequence ID" value="GFC94628.1"/>
    <property type="molecule type" value="Genomic_DNA"/>
</dbReference>
<feature type="compositionally biased region" description="Basic and acidic residues" evidence="1">
    <location>
        <begin position="29"/>
        <end position="40"/>
    </location>
</feature>
<accession>A0A699SC08</accession>
<feature type="non-terminal residue" evidence="2">
    <location>
        <position position="1"/>
    </location>
</feature>
<protein>
    <submittedName>
        <fullName evidence="2">Uncharacterized protein</fullName>
    </submittedName>
</protein>
<evidence type="ECO:0000256" key="1">
    <source>
        <dbReference type="SAM" id="MobiDB-lite"/>
    </source>
</evidence>
<feature type="compositionally biased region" description="Basic and acidic residues" evidence="1">
    <location>
        <begin position="107"/>
        <end position="116"/>
    </location>
</feature>
<sequence length="116" mass="13189">ESVKKSIDERAQHKREYDSWVNERQMQTTEEKVDTSKELDASLVDIESSGTDSKEQDTSSRSGNDAHDDADIRPIYDEEPMAEVQMTVEINVFGIGQQHSEQPEFNNKGEVDQIAE</sequence>
<proteinExistence type="predicted"/>
<dbReference type="AlphaFoldDB" id="A0A699SC08"/>
<reference evidence="2" key="1">
    <citation type="journal article" date="2019" name="Sci. Rep.">
        <title>Draft genome of Tanacetum cinerariifolium, the natural source of mosquito coil.</title>
        <authorList>
            <person name="Yamashiro T."/>
            <person name="Shiraishi A."/>
            <person name="Satake H."/>
            <person name="Nakayama K."/>
        </authorList>
    </citation>
    <scope>NUCLEOTIDE SEQUENCE</scope>
</reference>
<gene>
    <name evidence="2" type="ORF">Tci_866598</name>
</gene>
<feature type="compositionally biased region" description="Basic and acidic residues" evidence="1">
    <location>
        <begin position="1"/>
        <end position="18"/>
    </location>
</feature>
<feature type="region of interest" description="Disordered" evidence="1">
    <location>
        <begin position="97"/>
        <end position="116"/>
    </location>
</feature>
<name>A0A699SC08_TANCI</name>
<evidence type="ECO:0000313" key="2">
    <source>
        <dbReference type="EMBL" id="GFC94628.1"/>
    </source>
</evidence>
<feature type="compositionally biased region" description="Basic and acidic residues" evidence="1">
    <location>
        <begin position="52"/>
        <end position="76"/>
    </location>
</feature>
<feature type="region of interest" description="Disordered" evidence="1">
    <location>
        <begin position="1"/>
        <end position="78"/>
    </location>
</feature>
<organism evidence="2">
    <name type="scientific">Tanacetum cinerariifolium</name>
    <name type="common">Dalmatian daisy</name>
    <name type="synonym">Chrysanthemum cinerariifolium</name>
    <dbReference type="NCBI Taxonomy" id="118510"/>
    <lineage>
        <taxon>Eukaryota</taxon>
        <taxon>Viridiplantae</taxon>
        <taxon>Streptophyta</taxon>
        <taxon>Embryophyta</taxon>
        <taxon>Tracheophyta</taxon>
        <taxon>Spermatophyta</taxon>
        <taxon>Magnoliopsida</taxon>
        <taxon>eudicotyledons</taxon>
        <taxon>Gunneridae</taxon>
        <taxon>Pentapetalae</taxon>
        <taxon>asterids</taxon>
        <taxon>campanulids</taxon>
        <taxon>Asterales</taxon>
        <taxon>Asteraceae</taxon>
        <taxon>Asteroideae</taxon>
        <taxon>Anthemideae</taxon>
        <taxon>Anthemidinae</taxon>
        <taxon>Tanacetum</taxon>
    </lineage>
</organism>
<comment type="caution">
    <text evidence="2">The sequence shown here is derived from an EMBL/GenBank/DDBJ whole genome shotgun (WGS) entry which is preliminary data.</text>
</comment>